<dbReference type="RefSeq" id="XP_013260828.1">
    <property type="nucleotide sequence ID" value="XM_013405374.1"/>
</dbReference>
<dbReference type="EMBL" id="AMGV01000004">
    <property type="protein sequence ID" value="KEF58238.1"/>
    <property type="molecule type" value="Genomic_DNA"/>
</dbReference>
<evidence type="ECO:0008006" key="8">
    <source>
        <dbReference type="Google" id="ProtNLM"/>
    </source>
</evidence>
<evidence type="ECO:0000256" key="3">
    <source>
        <dbReference type="ARBA" id="ARBA00023125"/>
    </source>
</evidence>
<keyword evidence="4" id="KW-0804">Transcription</keyword>
<protein>
    <recommendedName>
        <fullName evidence="8">Transcription factor domain-containing protein</fullName>
    </recommendedName>
</protein>
<proteinExistence type="predicted"/>
<evidence type="ECO:0000256" key="5">
    <source>
        <dbReference type="ARBA" id="ARBA00023242"/>
    </source>
</evidence>
<reference evidence="6 7" key="1">
    <citation type="submission" date="2013-03" db="EMBL/GenBank/DDBJ databases">
        <title>The Genome Sequence of Exophiala aquamarina CBS 119918.</title>
        <authorList>
            <consortium name="The Broad Institute Genomics Platform"/>
            <person name="Cuomo C."/>
            <person name="de Hoog S."/>
            <person name="Gorbushina A."/>
            <person name="Walker B."/>
            <person name="Young S.K."/>
            <person name="Zeng Q."/>
            <person name="Gargeya S."/>
            <person name="Fitzgerald M."/>
            <person name="Haas B."/>
            <person name="Abouelleil A."/>
            <person name="Allen A.W."/>
            <person name="Alvarado L."/>
            <person name="Arachchi H.M."/>
            <person name="Berlin A.M."/>
            <person name="Chapman S.B."/>
            <person name="Gainer-Dewar J."/>
            <person name="Goldberg J."/>
            <person name="Griggs A."/>
            <person name="Gujja S."/>
            <person name="Hansen M."/>
            <person name="Howarth C."/>
            <person name="Imamovic A."/>
            <person name="Ireland A."/>
            <person name="Larimer J."/>
            <person name="McCowan C."/>
            <person name="Murphy C."/>
            <person name="Pearson M."/>
            <person name="Poon T.W."/>
            <person name="Priest M."/>
            <person name="Roberts A."/>
            <person name="Saif S."/>
            <person name="Shea T."/>
            <person name="Sisk P."/>
            <person name="Sykes S."/>
            <person name="Wortman J."/>
            <person name="Nusbaum C."/>
            <person name="Birren B."/>
        </authorList>
    </citation>
    <scope>NUCLEOTIDE SEQUENCE [LARGE SCALE GENOMIC DNA]</scope>
    <source>
        <strain evidence="6 7">CBS 119918</strain>
    </source>
</reference>
<dbReference type="STRING" id="1182545.A0A072PG39"/>
<evidence type="ECO:0000313" key="6">
    <source>
        <dbReference type="EMBL" id="KEF58238.1"/>
    </source>
</evidence>
<gene>
    <name evidence="6" type="ORF">A1O9_06164</name>
</gene>
<dbReference type="GO" id="GO:0005634">
    <property type="term" value="C:nucleus"/>
    <property type="evidence" value="ECO:0007669"/>
    <property type="project" value="UniProtKB-SubCell"/>
</dbReference>
<dbReference type="InterPro" id="IPR051089">
    <property type="entry name" value="prtT"/>
</dbReference>
<dbReference type="Proteomes" id="UP000027920">
    <property type="component" value="Unassembled WGS sequence"/>
</dbReference>
<keyword evidence="5" id="KW-0539">Nucleus</keyword>
<dbReference type="HOGENOM" id="CLU_006524_7_2_1"/>
<keyword evidence="3" id="KW-0238">DNA-binding</keyword>
<accession>A0A072PG39</accession>
<evidence type="ECO:0000256" key="1">
    <source>
        <dbReference type="ARBA" id="ARBA00004123"/>
    </source>
</evidence>
<comment type="caution">
    <text evidence="6">The sequence shown here is derived from an EMBL/GenBank/DDBJ whole genome shotgun (WGS) entry which is preliminary data.</text>
</comment>
<dbReference type="VEuPathDB" id="FungiDB:A1O9_06164"/>
<name>A0A072PG39_9EURO</name>
<evidence type="ECO:0000256" key="2">
    <source>
        <dbReference type="ARBA" id="ARBA00023015"/>
    </source>
</evidence>
<keyword evidence="2" id="KW-0805">Transcription regulation</keyword>
<dbReference type="AlphaFoldDB" id="A0A072PG39"/>
<organism evidence="6 7">
    <name type="scientific">Exophiala aquamarina CBS 119918</name>
    <dbReference type="NCBI Taxonomy" id="1182545"/>
    <lineage>
        <taxon>Eukaryota</taxon>
        <taxon>Fungi</taxon>
        <taxon>Dikarya</taxon>
        <taxon>Ascomycota</taxon>
        <taxon>Pezizomycotina</taxon>
        <taxon>Eurotiomycetes</taxon>
        <taxon>Chaetothyriomycetidae</taxon>
        <taxon>Chaetothyriales</taxon>
        <taxon>Herpotrichiellaceae</taxon>
        <taxon>Exophiala</taxon>
    </lineage>
</organism>
<dbReference type="GO" id="GO:0000976">
    <property type="term" value="F:transcription cis-regulatory region binding"/>
    <property type="evidence" value="ECO:0007669"/>
    <property type="project" value="TreeGrafter"/>
</dbReference>
<dbReference type="GO" id="GO:0000981">
    <property type="term" value="F:DNA-binding transcription factor activity, RNA polymerase II-specific"/>
    <property type="evidence" value="ECO:0007669"/>
    <property type="project" value="TreeGrafter"/>
</dbReference>
<evidence type="ECO:0000313" key="7">
    <source>
        <dbReference type="Proteomes" id="UP000027920"/>
    </source>
</evidence>
<sequence length="498" mass="56705">MEFQAVAGQRLVLNQDDSVTAYFDHFIKSDREGRLILVAYRDDMAQYFPFVVFPPSMSLEQLKAERPFLCMAIMMVACRHDIARRTAMIKRVREIVSQRTVVQAERSLDILQGLLVCLGWHHFQSQLGPSLASFVYLALTVMTDLGLNKQVVQSRFAKPQREYFAANGIMHVHAPRTLDERRAFLGCLYLTSIVSICARDIERIRYTKYADECCRSIAEAAETPTDLYLLELIKICRLSEKINQTVGPENWDMPSGLSSPVGASVTALHGELQSLKATIPPTLLENVFVADIVDLLLLHYHITETVLFEIALDNSIDSTQYGTYPVSRLTMLFACLTSTQHFFETFHRLSVTVYFDLPYSTWSLLTHQNVVLSKLSLFVGDGWEQTYVANTLDFFTILDTFTAKVEEAKIYAMQYCQQESETGYDRLLREIPVFFDSIAARIHEAKTVHQMIRTTQSQAPTPNITKTGATDTTLEFADEFGIQNNMLFEFLDDGFWQS</sequence>
<keyword evidence="7" id="KW-1185">Reference proteome</keyword>
<dbReference type="PANTHER" id="PTHR31845:SF10">
    <property type="entry name" value="ZN(II)2CYS6 TRANSCRIPTION FACTOR (EUROFUNG)"/>
    <property type="match status" value="1"/>
</dbReference>
<dbReference type="OrthoDB" id="5226580at2759"/>
<dbReference type="GeneID" id="25281081"/>
<comment type="subcellular location">
    <subcellularLocation>
        <location evidence="1">Nucleus</location>
    </subcellularLocation>
</comment>
<dbReference type="PANTHER" id="PTHR31845">
    <property type="entry name" value="FINGER DOMAIN PROTEIN, PUTATIVE-RELATED"/>
    <property type="match status" value="1"/>
</dbReference>
<evidence type="ECO:0000256" key="4">
    <source>
        <dbReference type="ARBA" id="ARBA00023163"/>
    </source>
</evidence>